<feature type="non-terminal residue" evidence="7">
    <location>
        <position position="1"/>
    </location>
</feature>
<dbReference type="GO" id="GO:0022857">
    <property type="term" value="F:transmembrane transporter activity"/>
    <property type="evidence" value="ECO:0007669"/>
    <property type="project" value="InterPro"/>
</dbReference>
<comment type="subcellular location">
    <subcellularLocation>
        <location evidence="1">Cell membrane</location>
        <topology evidence="1">Multi-pass membrane protein</topology>
    </subcellularLocation>
</comment>
<keyword evidence="4 6" id="KW-1133">Transmembrane helix</keyword>
<evidence type="ECO:0000256" key="6">
    <source>
        <dbReference type="SAM" id="Phobius"/>
    </source>
</evidence>
<evidence type="ECO:0000256" key="1">
    <source>
        <dbReference type="ARBA" id="ARBA00004651"/>
    </source>
</evidence>
<keyword evidence="3 6" id="KW-0812">Transmembrane</keyword>
<dbReference type="InterPro" id="IPR036259">
    <property type="entry name" value="MFS_trans_sf"/>
</dbReference>
<feature type="transmembrane region" description="Helical" evidence="6">
    <location>
        <begin position="107"/>
        <end position="128"/>
    </location>
</feature>
<dbReference type="Gene3D" id="1.20.1250.20">
    <property type="entry name" value="MFS general substrate transporter like domains"/>
    <property type="match status" value="1"/>
</dbReference>
<evidence type="ECO:0000313" key="7">
    <source>
        <dbReference type="EMBL" id="SVA06200.1"/>
    </source>
</evidence>
<dbReference type="SUPFAM" id="SSF103473">
    <property type="entry name" value="MFS general substrate transporter"/>
    <property type="match status" value="1"/>
</dbReference>
<dbReference type="GO" id="GO:0005886">
    <property type="term" value="C:plasma membrane"/>
    <property type="evidence" value="ECO:0007669"/>
    <property type="project" value="UniProtKB-SubCell"/>
</dbReference>
<keyword evidence="5 6" id="KW-0472">Membrane</keyword>
<protein>
    <recommendedName>
        <fullName evidence="8">Major facilitator superfamily (MFS) profile domain-containing protein</fullName>
    </recommendedName>
</protein>
<feature type="transmembrane region" description="Helical" evidence="6">
    <location>
        <begin position="333"/>
        <end position="352"/>
    </location>
</feature>
<evidence type="ECO:0000256" key="3">
    <source>
        <dbReference type="ARBA" id="ARBA00022692"/>
    </source>
</evidence>
<dbReference type="PANTHER" id="PTHR43124">
    <property type="entry name" value="PURINE EFFLUX PUMP PBUE"/>
    <property type="match status" value="1"/>
</dbReference>
<feature type="transmembrane region" description="Helical" evidence="6">
    <location>
        <begin position="12"/>
        <end position="36"/>
    </location>
</feature>
<name>A0A381SQA3_9ZZZZ</name>
<feature type="transmembrane region" description="Helical" evidence="6">
    <location>
        <begin position="301"/>
        <end position="321"/>
    </location>
</feature>
<organism evidence="7">
    <name type="scientific">marine metagenome</name>
    <dbReference type="NCBI Taxonomy" id="408172"/>
    <lineage>
        <taxon>unclassified sequences</taxon>
        <taxon>metagenomes</taxon>
        <taxon>ecological metagenomes</taxon>
    </lineage>
</organism>
<proteinExistence type="predicted"/>
<evidence type="ECO:0008006" key="8">
    <source>
        <dbReference type="Google" id="ProtNLM"/>
    </source>
</evidence>
<accession>A0A381SQA3</accession>
<dbReference type="PANTHER" id="PTHR43124:SF3">
    <property type="entry name" value="CHLORAMPHENICOL EFFLUX PUMP RV0191"/>
    <property type="match status" value="1"/>
</dbReference>
<reference evidence="7" key="1">
    <citation type="submission" date="2018-05" db="EMBL/GenBank/DDBJ databases">
        <authorList>
            <person name="Lanie J.A."/>
            <person name="Ng W.-L."/>
            <person name="Kazmierczak K.M."/>
            <person name="Andrzejewski T.M."/>
            <person name="Davidsen T.M."/>
            <person name="Wayne K.J."/>
            <person name="Tettelin H."/>
            <person name="Glass J.I."/>
            <person name="Rusch D."/>
            <person name="Podicherti R."/>
            <person name="Tsui H.-C.T."/>
            <person name="Winkler M.E."/>
        </authorList>
    </citation>
    <scope>NUCLEOTIDE SEQUENCE</scope>
</reference>
<evidence type="ECO:0000256" key="2">
    <source>
        <dbReference type="ARBA" id="ARBA00022475"/>
    </source>
</evidence>
<feature type="transmembrane region" description="Helical" evidence="6">
    <location>
        <begin position="48"/>
        <end position="66"/>
    </location>
</feature>
<evidence type="ECO:0000256" key="5">
    <source>
        <dbReference type="ARBA" id="ARBA00023136"/>
    </source>
</evidence>
<keyword evidence="2" id="KW-1003">Cell membrane</keyword>
<sequence>VLVGPIHDDVGWGTTMLGIAYGAGFVINGAASVVGGRLLDRHGCRGPFLLQAVVGGGCLLAATWATDQVVFGALYALGGGIVGATGFYHVTTAAVARLRPDRPDQAIARLTMVGALCSVIYLPMTAWLVEAWGWRATGRLLALTAIAGALLATLLGRAGRGEEAASESPWRAMRGALGRPAIQRMLVVFFLVWLAYTTILGYQVPILTGAGLGLGAAGVIGGLRGFGQLFGRIGLTGVVERFGADRVLRLAYAVSAVGIAFLLVGTVPAGIAYAVVAGASLGATSPLQAMYARTRFDARDLGLLMGLQGVAVGAAGGLGPILGGLTHDLTGSWTPTILLAVAALASSTLLLGNGSKPR</sequence>
<dbReference type="Pfam" id="PF07690">
    <property type="entry name" value="MFS_1"/>
    <property type="match status" value="1"/>
</dbReference>
<gene>
    <name evidence="7" type="ORF">METZ01_LOCUS59054</name>
</gene>
<dbReference type="InterPro" id="IPR011701">
    <property type="entry name" value="MFS"/>
</dbReference>
<evidence type="ECO:0000256" key="4">
    <source>
        <dbReference type="ARBA" id="ARBA00022989"/>
    </source>
</evidence>
<dbReference type="InterPro" id="IPR050189">
    <property type="entry name" value="MFS_Efflux_Transporters"/>
</dbReference>
<dbReference type="AlphaFoldDB" id="A0A381SQA3"/>
<feature type="transmembrane region" description="Helical" evidence="6">
    <location>
        <begin position="181"/>
        <end position="200"/>
    </location>
</feature>
<dbReference type="EMBL" id="UINC01003422">
    <property type="protein sequence ID" value="SVA06200.1"/>
    <property type="molecule type" value="Genomic_DNA"/>
</dbReference>
<feature type="transmembrane region" description="Helical" evidence="6">
    <location>
        <begin position="72"/>
        <end position="95"/>
    </location>
</feature>
<feature type="transmembrane region" description="Helical" evidence="6">
    <location>
        <begin position="140"/>
        <end position="160"/>
    </location>
</feature>